<feature type="compositionally biased region" description="Gly residues" evidence="1">
    <location>
        <begin position="115"/>
        <end position="125"/>
    </location>
</feature>
<feature type="region of interest" description="Disordered" evidence="1">
    <location>
        <begin position="1"/>
        <end position="341"/>
    </location>
</feature>
<feature type="compositionally biased region" description="Pro residues" evidence="1">
    <location>
        <begin position="239"/>
        <end position="252"/>
    </location>
</feature>
<feature type="compositionally biased region" description="Basic and acidic residues" evidence="1">
    <location>
        <begin position="214"/>
        <end position="230"/>
    </location>
</feature>
<proteinExistence type="predicted"/>
<dbReference type="Proteomes" id="UP001652580">
    <property type="component" value="Chromosome 5"/>
</dbReference>
<gene>
    <name evidence="3" type="primary">LOC130708262</name>
</gene>
<dbReference type="RefSeq" id="XP_057403128.1">
    <property type="nucleotide sequence ID" value="XM_057547145.1"/>
</dbReference>
<feature type="compositionally biased region" description="Basic residues" evidence="1">
    <location>
        <begin position="35"/>
        <end position="45"/>
    </location>
</feature>
<feature type="compositionally biased region" description="Low complexity" evidence="1">
    <location>
        <begin position="263"/>
        <end position="273"/>
    </location>
</feature>
<evidence type="ECO:0000313" key="2">
    <source>
        <dbReference type="Proteomes" id="UP001652580"/>
    </source>
</evidence>
<name>A0ABM3TM02_BALAC</name>
<evidence type="ECO:0000256" key="1">
    <source>
        <dbReference type="SAM" id="MobiDB-lite"/>
    </source>
</evidence>
<feature type="compositionally biased region" description="Pro residues" evidence="1">
    <location>
        <begin position="76"/>
        <end position="86"/>
    </location>
</feature>
<feature type="compositionally biased region" description="Pro residues" evidence="1">
    <location>
        <begin position="93"/>
        <end position="104"/>
    </location>
</feature>
<feature type="compositionally biased region" description="Low complexity" evidence="1">
    <location>
        <begin position="1"/>
        <end position="22"/>
    </location>
</feature>
<feature type="compositionally biased region" description="Low complexity" evidence="1">
    <location>
        <begin position="105"/>
        <end position="114"/>
    </location>
</feature>
<accession>A0ABM3TM02</accession>
<organism evidence="2 3">
    <name type="scientific">Balaenoptera acutorostrata</name>
    <name type="common">Common minke whale</name>
    <name type="synonym">Balaena rostrata</name>
    <dbReference type="NCBI Taxonomy" id="9767"/>
    <lineage>
        <taxon>Eukaryota</taxon>
        <taxon>Metazoa</taxon>
        <taxon>Chordata</taxon>
        <taxon>Craniata</taxon>
        <taxon>Vertebrata</taxon>
        <taxon>Euteleostomi</taxon>
        <taxon>Mammalia</taxon>
        <taxon>Eutheria</taxon>
        <taxon>Laurasiatheria</taxon>
        <taxon>Artiodactyla</taxon>
        <taxon>Whippomorpha</taxon>
        <taxon>Cetacea</taxon>
        <taxon>Mysticeti</taxon>
        <taxon>Balaenopteridae</taxon>
        <taxon>Balaenoptera</taxon>
    </lineage>
</organism>
<keyword evidence="2" id="KW-1185">Reference proteome</keyword>
<feature type="compositionally biased region" description="Basic and acidic residues" evidence="1">
    <location>
        <begin position="318"/>
        <end position="327"/>
    </location>
</feature>
<reference evidence="3" key="1">
    <citation type="submission" date="2025-08" db="UniProtKB">
        <authorList>
            <consortium name="RefSeq"/>
        </authorList>
    </citation>
    <scope>IDENTIFICATION</scope>
</reference>
<evidence type="ECO:0000313" key="3">
    <source>
        <dbReference type="RefSeq" id="XP_057403128.1"/>
    </source>
</evidence>
<feature type="compositionally biased region" description="Pro residues" evidence="1">
    <location>
        <begin position="274"/>
        <end position="287"/>
    </location>
</feature>
<dbReference type="GeneID" id="130708262"/>
<protein>
    <submittedName>
        <fullName evidence="3">Collagen alpha-1(I) chain-like</fullName>
    </submittedName>
</protein>
<feature type="compositionally biased region" description="Low complexity" evidence="1">
    <location>
        <begin position="167"/>
        <end position="178"/>
    </location>
</feature>
<sequence length="370" mass="37576">MCPRSADRGAPPRGPGHPRAAGQVLDAPGPQPRSPRARPPRRLRPPRPGSGGTPDTLLRLSSARPPGGLLRRTGAPPGPSALPPRPEVARTPLPAPALPVPRGAPAPGMAAARAPGGGGGDGAGGARAHDCSPSPPRAPPASAWAGERRQPPAARLPGRARRGRAGKSGSAAGVGARGTPQGPGFLFVRKIIIKTKPKQRAGLSRTFRRAAGRRLGEGRPDLRGRGDAGWRRRSGAPGSAPPPAPPAQPPPRGGTDRQRRRAGATSARRSASLPAPPGAERAPPPRARGPTARAAPALPPESPGRGAGGCGAARGLSRGRDEVELRFKGGSSPPHQPLGFEPEERPRALVAAALPSTAALPALIVSRQRG</sequence>